<feature type="transmembrane region" description="Helical" evidence="7">
    <location>
        <begin position="246"/>
        <end position="272"/>
    </location>
</feature>
<keyword evidence="2 7" id="KW-0813">Transport</keyword>
<dbReference type="GO" id="GO:0005886">
    <property type="term" value="C:plasma membrane"/>
    <property type="evidence" value="ECO:0007669"/>
    <property type="project" value="UniProtKB-SubCell"/>
</dbReference>
<proteinExistence type="inferred from homology"/>
<name>A0A4R4Y3M2_9PSEU</name>
<dbReference type="CDD" id="cd06261">
    <property type="entry name" value="TM_PBP2"/>
    <property type="match status" value="1"/>
</dbReference>
<dbReference type="InterPro" id="IPR050366">
    <property type="entry name" value="BP-dependent_transpt_permease"/>
</dbReference>
<dbReference type="EMBL" id="SMKW01000081">
    <property type="protein sequence ID" value="TDD38968.1"/>
    <property type="molecule type" value="Genomic_DNA"/>
</dbReference>
<dbReference type="Proteomes" id="UP000294947">
    <property type="component" value="Unassembled WGS sequence"/>
</dbReference>
<feature type="transmembrane region" description="Helical" evidence="7">
    <location>
        <begin position="145"/>
        <end position="162"/>
    </location>
</feature>
<evidence type="ECO:0000256" key="1">
    <source>
        <dbReference type="ARBA" id="ARBA00004651"/>
    </source>
</evidence>
<comment type="caution">
    <text evidence="9">The sequence shown here is derived from an EMBL/GenBank/DDBJ whole genome shotgun (WGS) entry which is preliminary data.</text>
</comment>
<keyword evidence="5 7" id="KW-1133">Transmembrane helix</keyword>
<keyword evidence="4 7" id="KW-0812">Transmembrane</keyword>
<evidence type="ECO:0000259" key="8">
    <source>
        <dbReference type="PROSITE" id="PS50928"/>
    </source>
</evidence>
<evidence type="ECO:0000313" key="9">
    <source>
        <dbReference type="EMBL" id="TDD38968.1"/>
    </source>
</evidence>
<gene>
    <name evidence="9" type="ORF">E1288_37965</name>
</gene>
<feature type="transmembrane region" description="Helical" evidence="7">
    <location>
        <begin position="205"/>
        <end position="226"/>
    </location>
</feature>
<dbReference type="InterPro" id="IPR000515">
    <property type="entry name" value="MetI-like"/>
</dbReference>
<evidence type="ECO:0000256" key="7">
    <source>
        <dbReference type="RuleBase" id="RU363032"/>
    </source>
</evidence>
<dbReference type="PROSITE" id="PS50928">
    <property type="entry name" value="ABC_TM1"/>
    <property type="match status" value="1"/>
</dbReference>
<dbReference type="Pfam" id="PF00528">
    <property type="entry name" value="BPD_transp_1"/>
    <property type="match status" value="1"/>
</dbReference>
<keyword evidence="3" id="KW-1003">Cell membrane</keyword>
<dbReference type="SUPFAM" id="SSF161098">
    <property type="entry name" value="MetI-like"/>
    <property type="match status" value="1"/>
</dbReference>
<accession>A0A4R4Y3M2</accession>
<dbReference type="OrthoDB" id="6637947at2"/>
<protein>
    <submittedName>
        <fullName evidence="9">ABC transporter permease</fullName>
    </submittedName>
</protein>
<feature type="domain" description="ABC transmembrane type-1" evidence="8">
    <location>
        <begin position="80"/>
        <end position="269"/>
    </location>
</feature>
<sequence length="283" mass="29844">MRTVPQLIRSTRPTKRSTLDAIVIALVCLVVATALLGPLLAPESVFRSNVLEALQPPSAAHWFGTDDQGRDVLWRLVAGARETLLAAMLVVVSYSAIGCLVAVLATVGGRWLDEVLMRVTDIALALPGMVVALGFAAAMGPSLKSAIIAMILAGWPMTARLLRGVMHETMAMPFVAGARVLGVSRTRLMLRHVLPNSLDALLVKWAGDIGFTVLLLAGLSFIGVGAQPPSAEWGAMISGAKGYIATAWWVALAPGLAIAVTAASFGLLGDLLQVRRNPALRKK</sequence>
<comment type="similarity">
    <text evidence="7">Belongs to the binding-protein-dependent transport system permease family.</text>
</comment>
<dbReference type="InterPro" id="IPR035906">
    <property type="entry name" value="MetI-like_sf"/>
</dbReference>
<dbReference type="PANTHER" id="PTHR43386:SF25">
    <property type="entry name" value="PEPTIDE ABC TRANSPORTER PERMEASE PROTEIN"/>
    <property type="match status" value="1"/>
</dbReference>
<dbReference type="PANTHER" id="PTHR43386">
    <property type="entry name" value="OLIGOPEPTIDE TRANSPORT SYSTEM PERMEASE PROTEIN APPC"/>
    <property type="match status" value="1"/>
</dbReference>
<feature type="transmembrane region" description="Helical" evidence="7">
    <location>
        <begin position="119"/>
        <end position="139"/>
    </location>
</feature>
<evidence type="ECO:0000256" key="4">
    <source>
        <dbReference type="ARBA" id="ARBA00022692"/>
    </source>
</evidence>
<evidence type="ECO:0000256" key="6">
    <source>
        <dbReference type="ARBA" id="ARBA00023136"/>
    </source>
</evidence>
<keyword evidence="6 7" id="KW-0472">Membrane</keyword>
<dbReference type="Gene3D" id="1.10.3720.10">
    <property type="entry name" value="MetI-like"/>
    <property type="match status" value="1"/>
</dbReference>
<feature type="transmembrane region" description="Helical" evidence="7">
    <location>
        <begin position="21"/>
        <end position="41"/>
    </location>
</feature>
<evidence type="ECO:0000256" key="2">
    <source>
        <dbReference type="ARBA" id="ARBA00022448"/>
    </source>
</evidence>
<keyword evidence="10" id="KW-1185">Reference proteome</keyword>
<evidence type="ECO:0000313" key="10">
    <source>
        <dbReference type="Proteomes" id="UP000294947"/>
    </source>
</evidence>
<dbReference type="AlphaFoldDB" id="A0A4R4Y3M2"/>
<dbReference type="GO" id="GO:0055085">
    <property type="term" value="P:transmembrane transport"/>
    <property type="evidence" value="ECO:0007669"/>
    <property type="project" value="InterPro"/>
</dbReference>
<feature type="transmembrane region" description="Helical" evidence="7">
    <location>
        <begin position="84"/>
        <end position="107"/>
    </location>
</feature>
<evidence type="ECO:0000256" key="5">
    <source>
        <dbReference type="ARBA" id="ARBA00022989"/>
    </source>
</evidence>
<organism evidence="9 10">
    <name type="scientific">Saccharopolyspora elongata</name>
    <dbReference type="NCBI Taxonomy" id="2530387"/>
    <lineage>
        <taxon>Bacteria</taxon>
        <taxon>Bacillati</taxon>
        <taxon>Actinomycetota</taxon>
        <taxon>Actinomycetes</taxon>
        <taxon>Pseudonocardiales</taxon>
        <taxon>Pseudonocardiaceae</taxon>
        <taxon>Saccharopolyspora</taxon>
    </lineage>
</organism>
<evidence type="ECO:0000256" key="3">
    <source>
        <dbReference type="ARBA" id="ARBA00022475"/>
    </source>
</evidence>
<comment type="subcellular location">
    <subcellularLocation>
        <location evidence="1 7">Cell membrane</location>
        <topology evidence="1 7">Multi-pass membrane protein</topology>
    </subcellularLocation>
</comment>
<reference evidence="9 10" key="1">
    <citation type="submission" date="2019-03" db="EMBL/GenBank/DDBJ databases">
        <title>Draft genome sequences of novel Actinobacteria.</title>
        <authorList>
            <person name="Sahin N."/>
            <person name="Ay H."/>
            <person name="Saygin H."/>
        </authorList>
    </citation>
    <scope>NUCLEOTIDE SEQUENCE [LARGE SCALE GENOMIC DNA]</scope>
    <source>
        <strain evidence="9 10">7K502</strain>
    </source>
</reference>